<evidence type="ECO:0000259" key="2">
    <source>
        <dbReference type="Pfam" id="PF20255"/>
    </source>
</evidence>
<feature type="coiled-coil region" evidence="1">
    <location>
        <begin position="445"/>
        <end position="493"/>
    </location>
</feature>
<reference evidence="3" key="1">
    <citation type="submission" date="2021-02" db="EMBL/GenBank/DDBJ databases">
        <authorList>
            <person name="Nowell W R."/>
        </authorList>
    </citation>
    <scope>NUCLEOTIDE SEQUENCE</scope>
</reference>
<protein>
    <recommendedName>
        <fullName evidence="2">DUF6606 domain-containing protein</fullName>
    </recommendedName>
</protein>
<gene>
    <name evidence="3" type="ORF">SRO942_LOCUS33679</name>
</gene>
<dbReference type="OrthoDB" id="9991011at2759"/>
<dbReference type="Proteomes" id="UP000681722">
    <property type="component" value="Unassembled WGS sequence"/>
</dbReference>
<proteinExistence type="predicted"/>
<evidence type="ECO:0000313" key="4">
    <source>
        <dbReference type="Proteomes" id="UP000681722"/>
    </source>
</evidence>
<comment type="caution">
    <text evidence="3">The sequence shown here is derived from an EMBL/GenBank/DDBJ whole genome shotgun (WGS) entry which is preliminary data.</text>
</comment>
<keyword evidence="1" id="KW-0175">Coiled coil</keyword>
<name>A0A8S2THK8_9BILA</name>
<sequence length="1601" mass="188826">MNEYFQSLDTNNELPILSIIKTCTERWSIIQNTKNCSVPLLQSTIQKLSSGDFLPLYFYAQNAAILIEIDENSLNQTLISSWQVSLPTETITSSLEPHLSCFPVPLFRLPDQSQLLSTVHCKLVLEFMQNTIEYSKAHKSSYAFDETREVPISHYVCQWWIQQFRGVQIDNQVDTSVSFKKKHRDQIRYKNSVFPFRRSGLWMTMKVVFQNWQKSIEKNQKENIVKLQLNLDPQEIYHHSCEKLKAYLNKKHSNTLNKQFYNRYAYNHRPLTRVVHEDDGLPRVSVLTNHEDDAMGTALIRIEIWVESCLEQWINRSLLSKNGYKGFENLQSFYEDYQCAALDFYYGSNQSTDSIGYSRFILTSLTMIRLMHMKLCEDTRFKRLKVHAIRIPHLMNLFEYLVLPNQDDMIRARDVYDYFLEFNEKPYPDVLSNIDSQNTFGIHFAKRSEEINKNLQKIQEQSEQDKKDKIEEINNAKEKYEELMKKVNDLECECELKYIFYRKCNRCTMKKEAENIKVDIYECPIPSERRSALAVMFELQMPNEIRCYRDILWQFVNRPKPNPSHNMHEWFRTCPHQNKLGQYFKNSHNCKVKLVSATKSITESHYSAPRHVMSTSMEEYFYDNGLQIQISPTKIIDFQDECRILTPKLIDSNYKDLEFSIDNIEFVQNRVIAELSKCSLKLKSAEFVEFGSFRSGHRLQWWNLLSILELDSLSMDEESVVILITHALLQYGPVTKDRKSLICSWCPESHEQLLEDHFVDELITRLDRHLKDCECNWQNELMLVIITVIVMRIFTICNSTRKDHMMHLVLKCRKIGGKWIELISKTIQNPSSSDSDNMNALRDKIVIIGITNLLTYSIYSDSSNNLVLSNQDVISLLTIATTIHDNNILNKKTVHMSVFMRNLMRYSEYVLSIHPIISKLLQESSYESLNEFCAIHWAVVRTNGGMQGNWKKRSTDTYDGWYDGEYESNKLSIVCLRGRFFVNKMTIGFLPDRITSNDLFRRVFGKHIFEVQAAESEDSYITKHGYHADGKVHYEFTYDNGYYGNQRLMVYERHVKTNAKFELIPPSCFETELPDILVSNYSHWWNENRKILEFRPIHFQDSNFLSHKSYILLRKRYIMTCNTENRQYLINRSSSFFQNLFKRYFIRLDDEPYVYMLRDNDLIHIHLSRLGIAFKYNCRNKIITSREYSDMYIDEDQWFGTLTSLKSGLLLSPIAVINQKNRHYLCRKLIVPFGQVQALKKSDDDHQIVTIERKSTSFIHEYFVFILNDRLRILQPTDSPTGWLYLALLHAMTSHPLPDQYTGMTGMERSFQLLHSAGCWSDQPYDSITRNTLLQIATISPKISFYPEHLTCMVKIDWNENSLPYSMQHFGYYLIVKKLVETSEEWNFMHSSSISNDEIEKLFQSKKYNEKLLAKLYWDYRDSYNPTARLSAQMEKEICCTSSIKSYQPVWESCSYSTNYSPLRLVDHLYDSGDVNLKDSEALKCFPLSRWLKDDYQLKNIWIGLFKFAERLKTIESDHKKDDIERFEMLLDFLHYISDKCSSKPFYLQMLKSILKAPTLPLGSISYPSFTQYTNIQEISFQSYRINLGTMGRYKRVTHRV</sequence>
<organism evidence="3 4">
    <name type="scientific">Didymodactylos carnosus</name>
    <dbReference type="NCBI Taxonomy" id="1234261"/>
    <lineage>
        <taxon>Eukaryota</taxon>
        <taxon>Metazoa</taxon>
        <taxon>Spiralia</taxon>
        <taxon>Gnathifera</taxon>
        <taxon>Rotifera</taxon>
        <taxon>Eurotatoria</taxon>
        <taxon>Bdelloidea</taxon>
        <taxon>Philodinida</taxon>
        <taxon>Philodinidae</taxon>
        <taxon>Didymodactylos</taxon>
    </lineage>
</organism>
<evidence type="ECO:0000313" key="3">
    <source>
        <dbReference type="EMBL" id="CAF4289579.1"/>
    </source>
</evidence>
<feature type="domain" description="DUF6606" evidence="2">
    <location>
        <begin position="4"/>
        <end position="220"/>
    </location>
</feature>
<accession>A0A8S2THK8</accession>
<dbReference type="Pfam" id="PF20255">
    <property type="entry name" value="DUF6606"/>
    <property type="match status" value="1"/>
</dbReference>
<dbReference type="EMBL" id="CAJOBC010082645">
    <property type="protein sequence ID" value="CAF4289579.1"/>
    <property type="molecule type" value="Genomic_DNA"/>
</dbReference>
<dbReference type="InterPro" id="IPR046541">
    <property type="entry name" value="DUF6606"/>
</dbReference>
<evidence type="ECO:0000256" key="1">
    <source>
        <dbReference type="SAM" id="Coils"/>
    </source>
</evidence>